<dbReference type="EMBL" id="ABJB010182552">
    <property type="status" value="NOT_ANNOTATED_CDS"/>
    <property type="molecule type" value="Genomic_DNA"/>
</dbReference>
<organism>
    <name type="scientific">Ixodes scapularis</name>
    <name type="common">Black-legged tick</name>
    <name type="synonym">Deer tick</name>
    <dbReference type="NCBI Taxonomy" id="6945"/>
    <lineage>
        <taxon>Eukaryota</taxon>
        <taxon>Metazoa</taxon>
        <taxon>Ecdysozoa</taxon>
        <taxon>Arthropoda</taxon>
        <taxon>Chelicerata</taxon>
        <taxon>Arachnida</taxon>
        <taxon>Acari</taxon>
        <taxon>Parasitiformes</taxon>
        <taxon>Ixodida</taxon>
        <taxon>Ixodoidea</taxon>
        <taxon>Ixodidae</taxon>
        <taxon>Ixodinae</taxon>
        <taxon>Ixodes</taxon>
    </lineage>
</organism>
<accession>B7P3G3</accession>
<dbReference type="VEuPathDB" id="VectorBase:ISCW015761"/>
<dbReference type="AlphaFoldDB" id="B7P3G3"/>
<dbReference type="Proteomes" id="UP000001555">
    <property type="component" value="Unassembled WGS sequence"/>
</dbReference>
<dbReference type="EMBL" id="DS628768">
    <property type="protein sequence ID" value="EEC01135.1"/>
    <property type="molecule type" value="Genomic_DNA"/>
</dbReference>
<protein>
    <submittedName>
        <fullName evidence="2 3">Uncharacterized protein</fullName>
    </submittedName>
</protein>
<evidence type="ECO:0000313" key="3">
    <source>
        <dbReference type="EnsemblMetazoa" id="ISCW015761-PA"/>
    </source>
</evidence>
<feature type="compositionally biased region" description="Polar residues" evidence="1">
    <location>
        <begin position="34"/>
        <end position="59"/>
    </location>
</feature>
<dbReference type="PaxDb" id="6945-B7P3G3"/>
<feature type="region of interest" description="Disordered" evidence="1">
    <location>
        <begin position="1"/>
        <end position="59"/>
    </location>
</feature>
<evidence type="ECO:0000313" key="4">
    <source>
        <dbReference type="Proteomes" id="UP000001555"/>
    </source>
</evidence>
<keyword evidence="4" id="KW-1185">Reference proteome</keyword>
<dbReference type="HOGENOM" id="CLU_2963315_0_0_1"/>
<dbReference type="InParanoid" id="B7P3G3"/>
<name>B7P3G3_IXOSC</name>
<reference evidence="2 4" key="1">
    <citation type="submission" date="2008-03" db="EMBL/GenBank/DDBJ databases">
        <title>Annotation of Ixodes scapularis.</title>
        <authorList>
            <consortium name="Ixodes scapularis Genome Project Consortium"/>
            <person name="Caler E."/>
            <person name="Hannick L.I."/>
            <person name="Bidwell S."/>
            <person name="Joardar V."/>
            <person name="Thiagarajan M."/>
            <person name="Amedeo P."/>
            <person name="Galinsky K.J."/>
            <person name="Schobel S."/>
            <person name="Inman J."/>
            <person name="Hostetler J."/>
            <person name="Miller J."/>
            <person name="Hammond M."/>
            <person name="Megy K."/>
            <person name="Lawson D."/>
            <person name="Kodira C."/>
            <person name="Sutton G."/>
            <person name="Meyer J."/>
            <person name="Hill C.A."/>
            <person name="Birren B."/>
            <person name="Nene V."/>
            <person name="Collins F."/>
            <person name="Alarcon-Chaidez F."/>
            <person name="Wikel S."/>
            <person name="Strausberg R."/>
        </authorList>
    </citation>
    <scope>NUCLEOTIDE SEQUENCE [LARGE SCALE GENOMIC DNA]</scope>
    <source>
        <strain evidence="4">Wikel</strain>
        <strain evidence="2">Wikel colony</strain>
    </source>
</reference>
<feature type="compositionally biased region" description="Basic residues" evidence="1">
    <location>
        <begin position="1"/>
        <end position="11"/>
    </location>
</feature>
<dbReference type="VEuPathDB" id="VectorBase:ISCI015761"/>
<evidence type="ECO:0000256" key="1">
    <source>
        <dbReference type="SAM" id="MobiDB-lite"/>
    </source>
</evidence>
<evidence type="ECO:0000313" key="2">
    <source>
        <dbReference type="EMBL" id="EEC01135.1"/>
    </source>
</evidence>
<proteinExistence type="predicted"/>
<dbReference type="EnsemblMetazoa" id="ISCW015761-RA">
    <property type="protein sequence ID" value="ISCW015761-PA"/>
    <property type="gene ID" value="ISCW015761"/>
</dbReference>
<sequence>MIGKKSAHGTRNKGIYETWSSSGCKTGKGAGKNTRINTRNMIGKMGNTTSNRTGKSTIN</sequence>
<gene>
    <name evidence="2" type="ORF">IscW_ISCW015761</name>
</gene>
<reference evidence="3" key="2">
    <citation type="submission" date="2020-05" db="UniProtKB">
        <authorList>
            <consortium name="EnsemblMetazoa"/>
        </authorList>
    </citation>
    <scope>IDENTIFICATION</scope>
    <source>
        <strain evidence="3">wikel</strain>
    </source>
</reference>